<feature type="compositionally biased region" description="Basic residues" evidence="1">
    <location>
        <begin position="58"/>
        <end position="78"/>
    </location>
</feature>
<keyword evidence="3" id="KW-1185">Reference proteome</keyword>
<dbReference type="AlphaFoldDB" id="A0A5C5UC58"/>
<proteinExistence type="predicted"/>
<reference evidence="2 3" key="1">
    <citation type="journal article" date="2008" name="Int. J. Syst. Evol. Microbiol.">
        <title>Luteimonas marina sp. nov., isolated from seawater.</title>
        <authorList>
            <person name="Baik K.S."/>
            <person name="Park S.C."/>
            <person name="Kim M.S."/>
            <person name="Kim E.M."/>
            <person name="Park C."/>
            <person name="Chun J."/>
            <person name="Seong C.N."/>
        </authorList>
    </citation>
    <scope>NUCLEOTIDE SEQUENCE [LARGE SCALE GENOMIC DNA]</scope>
    <source>
        <strain evidence="2 3">FR1330</strain>
    </source>
</reference>
<protein>
    <submittedName>
        <fullName evidence="2">Uncharacterized protein</fullName>
    </submittedName>
</protein>
<name>A0A5C5UC58_9GAMM</name>
<evidence type="ECO:0000256" key="1">
    <source>
        <dbReference type="SAM" id="MobiDB-lite"/>
    </source>
</evidence>
<evidence type="ECO:0000313" key="2">
    <source>
        <dbReference type="EMBL" id="TWT23526.1"/>
    </source>
</evidence>
<feature type="compositionally biased region" description="Low complexity" evidence="1">
    <location>
        <begin position="13"/>
        <end position="24"/>
    </location>
</feature>
<sequence length="78" mass="8667">MSPPPARPQAEIAPMPASPRAMPRQTARRRVPRPCPRVLSDACYVPAFPSPCSAALTGRRRRPISPRRPRRRPPAGYT</sequence>
<comment type="caution">
    <text evidence="2">The sequence shown here is derived from an EMBL/GenBank/DDBJ whole genome shotgun (WGS) entry which is preliminary data.</text>
</comment>
<gene>
    <name evidence="2" type="ORF">FQY83_02475</name>
</gene>
<evidence type="ECO:0000313" key="3">
    <source>
        <dbReference type="Proteomes" id="UP000319980"/>
    </source>
</evidence>
<organism evidence="2 3">
    <name type="scientific">Luteimonas marina</name>
    <dbReference type="NCBI Taxonomy" id="488485"/>
    <lineage>
        <taxon>Bacteria</taxon>
        <taxon>Pseudomonadati</taxon>
        <taxon>Pseudomonadota</taxon>
        <taxon>Gammaproteobacteria</taxon>
        <taxon>Lysobacterales</taxon>
        <taxon>Lysobacteraceae</taxon>
        <taxon>Luteimonas</taxon>
    </lineage>
</organism>
<dbReference type="EMBL" id="VOHK01000001">
    <property type="protein sequence ID" value="TWT23526.1"/>
    <property type="molecule type" value="Genomic_DNA"/>
</dbReference>
<feature type="region of interest" description="Disordered" evidence="1">
    <location>
        <begin position="54"/>
        <end position="78"/>
    </location>
</feature>
<feature type="region of interest" description="Disordered" evidence="1">
    <location>
        <begin position="1"/>
        <end position="33"/>
    </location>
</feature>
<accession>A0A5C5UC58</accession>
<dbReference type="Proteomes" id="UP000319980">
    <property type="component" value="Unassembled WGS sequence"/>
</dbReference>